<gene>
    <name evidence="1" type="ORF">LEP1GSC194_2737</name>
</gene>
<protein>
    <submittedName>
        <fullName evidence="1">Uncharacterized protein</fullName>
    </submittedName>
</protein>
<dbReference type="RefSeq" id="WP_020775019.1">
    <property type="nucleotide sequence ID" value="NZ_ANIK01000112.1"/>
</dbReference>
<comment type="caution">
    <text evidence="1">The sequence shown here is derived from an EMBL/GenBank/DDBJ whole genome shotgun (WGS) entry which is preliminary data.</text>
</comment>
<dbReference type="AlphaFoldDB" id="M6CHG3"/>
<dbReference type="Proteomes" id="UP000011988">
    <property type="component" value="Unassembled WGS sequence"/>
</dbReference>
<organism evidence="1 2">
    <name type="scientific">Leptospira alstonii serovar Sichuan str. 79601</name>
    <dbReference type="NCBI Taxonomy" id="1218565"/>
    <lineage>
        <taxon>Bacteria</taxon>
        <taxon>Pseudomonadati</taxon>
        <taxon>Spirochaetota</taxon>
        <taxon>Spirochaetia</taxon>
        <taxon>Leptospirales</taxon>
        <taxon>Leptospiraceae</taxon>
        <taxon>Leptospira</taxon>
    </lineage>
</organism>
<dbReference type="NCBIfam" id="NF047533">
    <property type="entry name" value="LBL_2463_fam"/>
    <property type="match status" value="1"/>
</dbReference>
<name>M6CHG3_9LEPT</name>
<dbReference type="EMBL" id="ANIK01000112">
    <property type="protein sequence ID" value="EMJ91189.1"/>
    <property type="molecule type" value="Genomic_DNA"/>
</dbReference>
<proteinExistence type="predicted"/>
<reference evidence="1 2" key="1">
    <citation type="submission" date="2013-01" db="EMBL/GenBank/DDBJ databases">
        <authorList>
            <person name="Harkins D.M."/>
            <person name="Durkin A.S."/>
            <person name="Brinkac L.M."/>
            <person name="Haft D.H."/>
            <person name="Selengut J.D."/>
            <person name="Sanka R."/>
            <person name="DePew J."/>
            <person name="Purushe J."/>
            <person name="Galloway R.L."/>
            <person name="Vinetz J.M."/>
            <person name="Sutton G.G."/>
            <person name="Nierman W.C."/>
            <person name="Fouts D.E."/>
        </authorList>
    </citation>
    <scope>NUCLEOTIDE SEQUENCE [LARGE SCALE GENOMIC DNA]</scope>
    <source>
        <strain evidence="1 2">79601</strain>
    </source>
</reference>
<dbReference type="PATRIC" id="fig|1218565.3.peg.4121"/>
<accession>M6CHG3</accession>
<sequence>MLENALEITPEKLKSKVSPFELHTWDNSQDKKIIKPVKEFSKQIYKEAGYSEYETVDLDNWSKWFYVTYDGYHQAAMRVVEKTEENRIPLEIAQRSPSGEHYNLNNTNVGDWNSVSFRQTILGAQAFKIAGKAVAEYCLNLNFNLVYGLINPRWKGLHRVYLDNGAVPSNEFTDSVYFPGCKLSGELALFQIIEIGKNTLQRRPFGEFRGKKLLHK</sequence>
<evidence type="ECO:0000313" key="1">
    <source>
        <dbReference type="EMBL" id="EMJ91189.1"/>
    </source>
</evidence>
<evidence type="ECO:0000313" key="2">
    <source>
        <dbReference type="Proteomes" id="UP000011988"/>
    </source>
</evidence>
<dbReference type="OrthoDB" id="334956at2"/>